<evidence type="ECO:0000259" key="5">
    <source>
        <dbReference type="PROSITE" id="PS51118"/>
    </source>
</evidence>
<evidence type="ECO:0000313" key="7">
    <source>
        <dbReference type="Proteomes" id="UP000585836"/>
    </source>
</evidence>
<dbReference type="Gene3D" id="1.10.10.10">
    <property type="entry name" value="Winged helix-like DNA-binding domain superfamily/Winged helix DNA-binding domain"/>
    <property type="match status" value="1"/>
</dbReference>
<sequence>MREVLKPVETAMPRAVPKRTHTMTTPQHPQSVRRFEPSQSTEGTSAITRAFALLSRRWNGLILMALAKGPADFAQIRERVPGISDRMLTQRLQELTAIDLIAQDVRPGLSSRTHYALSPHGKAFLVPLAVLFLWAEDHLPASGSPASNQQATRGR</sequence>
<dbReference type="InterPro" id="IPR002577">
    <property type="entry name" value="HTH_HxlR"/>
</dbReference>
<name>A0A7W9PRM5_9ACTN</name>
<dbReference type="PANTHER" id="PTHR33204:SF37">
    <property type="entry name" value="HTH-TYPE TRANSCRIPTIONAL REGULATOR YODB"/>
    <property type="match status" value="1"/>
</dbReference>
<keyword evidence="3" id="KW-0804">Transcription</keyword>
<evidence type="ECO:0000256" key="4">
    <source>
        <dbReference type="SAM" id="MobiDB-lite"/>
    </source>
</evidence>
<dbReference type="RefSeq" id="WP_184963401.1">
    <property type="nucleotide sequence ID" value="NZ_JACHJK010000003.1"/>
</dbReference>
<gene>
    <name evidence="6" type="ORF">FHS34_002047</name>
</gene>
<evidence type="ECO:0000256" key="3">
    <source>
        <dbReference type="ARBA" id="ARBA00023163"/>
    </source>
</evidence>
<comment type="caution">
    <text evidence="6">The sequence shown here is derived from an EMBL/GenBank/DDBJ whole genome shotgun (WGS) entry which is preliminary data.</text>
</comment>
<evidence type="ECO:0000256" key="1">
    <source>
        <dbReference type="ARBA" id="ARBA00023015"/>
    </source>
</evidence>
<feature type="domain" description="HTH hxlR-type" evidence="5">
    <location>
        <begin position="44"/>
        <end position="143"/>
    </location>
</feature>
<proteinExistence type="predicted"/>
<keyword evidence="2 6" id="KW-0238">DNA-binding</keyword>
<reference evidence="6 7" key="1">
    <citation type="submission" date="2020-08" db="EMBL/GenBank/DDBJ databases">
        <title>Genomic Encyclopedia of Type Strains, Phase III (KMG-III): the genomes of soil and plant-associated and newly described type strains.</title>
        <authorList>
            <person name="Whitman W."/>
        </authorList>
    </citation>
    <scope>NUCLEOTIDE SEQUENCE [LARGE SCALE GENOMIC DNA]</scope>
    <source>
        <strain evidence="6 7">CECT 3313</strain>
    </source>
</reference>
<dbReference type="EMBL" id="JACHJK010000003">
    <property type="protein sequence ID" value="MBB5926591.1"/>
    <property type="molecule type" value="Genomic_DNA"/>
</dbReference>
<keyword evidence="7" id="KW-1185">Reference proteome</keyword>
<dbReference type="AlphaFoldDB" id="A0A7W9PRM5"/>
<evidence type="ECO:0000256" key="2">
    <source>
        <dbReference type="ARBA" id="ARBA00023125"/>
    </source>
</evidence>
<dbReference type="SUPFAM" id="SSF46785">
    <property type="entry name" value="Winged helix' DNA-binding domain"/>
    <property type="match status" value="1"/>
</dbReference>
<accession>A0A7W9PRM5</accession>
<keyword evidence="1" id="KW-0805">Transcription regulation</keyword>
<dbReference type="Proteomes" id="UP000585836">
    <property type="component" value="Unassembled WGS sequence"/>
</dbReference>
<dbReference type="PANTHER" id="PTHR33204">
    <property type="entry name" value="TRANSCRIPTIONAL REGULATOR, MARR FAMILY"/>
    <property type="match status" value="1"/>
</dbReference>
<feature type="region of interest" description="Disordered" evidence="4">
    <location>
        <begin position="1"/>
        <end position="41"/>
    </location>
</feature>
<dbReference type="InterPro" id="IPR036388">
    <property type="entry name" value="WH-like_DNA-bd_sf"/>
</dbReference>
<dbReference type="InterPro" id="IPR036390">
    <property type="entry name" value="WH_DNA-bd_sf"/>
</dbReference>
<organism evidence="6 7">
    <name type="scientific">Streptomyces echinatus</name>
    <dbReference type="NCBI Taxonomy" id="67293"/>
    <lineage>
        <taxon>Bacteria</taxon>
        <taxon>Bacillati</taxon>
        <taxon>Actinomycetota</taxon>
        <taxon>Actinomycetes</taxon>
        <taxon>Kitasatosporales</taxon>
        <taxon>Streptomycetaceae</taxon>
        <taxon>Streptomyces</taxon>
    </lineage>
</organism>
<dbReference type="Pfam" id="PF01638">
    <property type="entry name" value="HxlR"/>
    <property type="match status" value="1"/>
</dbReference>
<dbReference type="PROSITE" id="PS51118">
    <property type="entry name" value="HTH_HXLR"/>
    <property type="match status" value="1"/>
</dbReference>
<dbReference type="GO" id="GO:0003677">
    <property type="term" value="F:DNA binding"/>
    <property type="evidence" value="ECO:0007669"/>
    <property type="project" value="UniProtKB-KW"/>
</dbReference>
<protein>
    <submittedName>
        <fullName evidence="6">DNA-binding HxlR family transcriptional regulator</fullName>
    </submittedName>
</protein>
<evidence type="ECO:0000313" key="6">
    <source>
        <dbReference type="EMBL" id="MBB5926591.1"/>
    </source>
</evidence>